<evidence type="ECO:0000256" key="2">
    <source>
        <dbReference type="ARBA" id="ARBA00022679"/>
    </source>
</evidence>
<name>W8RWY5_9RHOB</name>
<reference evidence="5 6" key="1">
    <citation type="submission" date="2013-03" db="EMBL/GenBank/DDBJ databases">
        <authorList>
            <person name="Fiebig A."/>
            <person name="Goeker M."/>
            <person name="Klenk H.-P.P."/>
        </authorList>
    </citation>
    <scope>NUCLEOTIDE SEQUENCE [LARGE SCALE GENOMIC DNA]</scope>
    <source>
        <strain evidence="6">DSM 19469</strain>
    </source>
</reference>
<dbReference type="InterPro" id="IPR049625">
    <property type="entry name" value="Glyco_transf_61_cat"/>
</dbReference>
<dbReference type="InterPro" id="IPR007657">
    <property type="entry name" value="Glycosyltransferase_61"/>
</dbReference>
<sequence length="406" mass="43030">MPHVGRIGRWMAQRLLTGRSPYLWPVSLLRRQLDLSPMPIDKPGRILGDLVGVKGFRYLAGLFETDLAAPGLGDPVAPVPDWPELDPGRVAVGPGVNRLGFARDKPAHPMRLIALRDVFFAHRGDRFCVFRGAAIDTRSTAIPSQACLVDAAAGRGAQVARMIYCGNRHSPDNPAHFLGDHLTTAALLAKAGYAPSEIFLPATGAPVNRTLQGAVNPGFRSAIPDRLYRVEELLLPTSAVVAGAGHHPFHIADPAILSEFAAAAEGVTAGVEGGGRLLYISRAKAQRRRMVNERDLIGGLRQLGFVSVEMEDLQGPGQLAAVAAADVIIAPHGGALATLFAARPGAAVLELFHPDRGTLAFAAVAARRGLRYEALSGAARDLDRWVIDVEAVRAAALRLMGAGSSP</sequence>
<evidence type="ECO:0000256" key="3">
    <source>
        <dbReference type="ARBA" id="ARBA00023180"/>
    </source>
</evidence>
<evidence type="ECO:0000313" key="5">
    <source>
        <dbReference type="EMBL" id="AHM05863.1"/>
    </source>
</evidence>
<feature type="domain" description="Glycosyltransferase 61 catalytic" evidence="4">
    <location>
        <begin position="176"/>
        <end position="349"/>
    </location>
</feature>
<dbReference type="EMBL" id="CP004372">
    <property type="protein sequence ID" value="AHM05863.1"/>
    <property type="molecule type" value="Genomic_DNA"/>
</dbReference>
<dbReference type="GO" id="GO:0016757">
    <property type="term" value="F:glycosyltransferase activity"/>
    <property type="evidence" value="ECO:0007669"/>
    <property type="project" value="UniProtKB-KW"/>
</dbReference>
<dbReference type="Proteomes" id="UP000019593">
    <property type="component" value="Chromosome"/>
</dbReference>
<evidence type="ECO:0000256" key="1">
    <source>
        <dbReference type="ARBA" id="ARBA00022676"/>
    </source>
</evidence>
<dbReference type="PANTHER" id="PTHR20961">
    <property type="entry name" value="GLYCOSYLTRANSFERASE"/>
    <property type="match status" value="1"/>
</dbReference>
<accession>W8RWY5</accession>
<protein>
    <submittedName>
        <fullName evidence="5">Tetratricopeptide TPR_2</fullName>
    </submittedName>
</protein>
<evidence type="ECO:0000313" key="6">
    <source>
        <dbReference type="Proteomes" id="UP000019593"/>
    </source>
</evidence>
<organism evidence="5 6">
    <name type="scientific">Roseicyclus elongatus DSM 19469</name>
    <dbReference type="NCBI Taxonomy" id="1294273"/>
    <lineage>
        <taxon>Bacteria</taxon>
        <taxon>Pseudomonadati</taxon>
        <taxon>Pseudomonadota</taxon>
        <taxon>Alphaproteobacteria</taxon>
        <taxon>Rhodobacterales</taxon>
        <taxon>Roseobacteraceae</taxon>
        <taxon>Roseicyclus</taxon>
    </lineage>
</organism>
<proteinExistence type="predicted"/>
<dbReference type="AlphaFoldDB" id="W8RWY5"/>
<dbReference type="Pfam" id="PF04577">
    <property type="entry name" value="Glyco_transf_61"/>
    <property type="match status" value="1"/>
</dbReference>
<keyword evidence="3" id="KW-0325">Glycoprotein</keyword>
<dbReference type="HOGENOM" id="CLU_677712_0_0_5"/>
<keyword evidence="2" id="KW-0808">Transferase</keyword>
<keyword evidence="1" id="KW-0328">Glycosyltransferase</keyword>
<evidence type="ECO:0000259" key="4">
    <source>
        <dbReference type="Pfam" id="PF04577"/>
    </source>
</evidence>
<dbReference type="KEGG" id="red:roselon_03619"/>
<dbReference type="STRING" id="1294273.roselon_03619"/>
<gene>
    <name evidence="5" type="ORF">roselon_03619</name>
</gene>
<dbReference type="eggNOG" id="COG4421">
    <property type="taxonomic scope" value="Bacteria"/>
</dbReference>
<keyword evidence="6" id="KW-1185">Reference proteome</keyword>